<feature type="compositionally biased region" description="Polar residues" evidence="6">
    <location>
        <begin position="178"/>
        <end position="193"/>
    </location>
</feature>
<dbReference type="EMBL" id="JAFREP010000017">
    <property type="protein sequence ID" value="MBO1320473.1"/>
    <property type="molecule type" value="Genomic_DNA"/>
</dbReference>
<dbReference type="InterPro" id="IPR036388">
    <property type="entry name" value="WH-like_DNA-bd_sf"/>
</dbReference>
<evidence type="ECO:0000256" key="2">
    <source>
        <dbReference type="ARBA" id="ARBA00023015"/>
    </source>
</evidence>
<dbReference type="InterPro" id="IPR007630">
    <property type="entry name" value="RNA_pol_sigma70_r4"/>
</dbReference>
<protein>
    <submittedName>
        <fullName evidence="9">RNA polymerase sigma factor</fullName>
    </submittedName>
</protein>
<proteinExistence type="inferred from homology"/>
<keyword evidence="10" id="KW-1185">Reference proteome</keyword>
<dbReference type="RefSeq" id="WP_207860428.1">
    <property type="nucleotide sequence ID" value="NZ_JAFREP010000017.1"/>
</dbReference>
<gene>
    <name evidence="9" type="ORF">J3U88_18500</name>
</gene>
<keyword evidence="3" id="KW-0731">Sigma factor</keyword>
<keyword evidence="4" id="KW-0238">DNA-binding</keyword>
<dbReference type="InterPro" id="IPR013325">
    <property type="entry name" value="RNA_pol_sigma_r2"/>
</dbReference>
<keyword evidence="2" id="KW-0805">Transcription regulation</keyword>
<evidence type="ECO:0000259" key="8">
    <source>
        <dbReference type="Pfam" id="PF04545"/>
    </source>
</evidence>
<organism evidence="9 10">
    <name type="scientific">Acanthopleuribacter pedis</name>
    <dbReference type="NCBI Taxonomy" id="442870"/>
    <lineage>
        <taxon>Bacteria</taxon>
        <taxon>Pseudomonadati</taxon>
        <taxon>Acidobacteriota</taxon>
        <taxon>Holophagae</taxon>
        <taxon>Acanthopleuribacterales</taxon>
        <taxon>Acanthopleuribacteraceae</taxon>
        <taxon>Acanthopleuribacter</taxon>
    </lineage>
</organism>
<keyword evidence="5" id="KW-0804">Transcription</keyword>
<reference evidence="9" key="1">
    <citation type="submission" date="2021-03" db="EMBL/GenBank/DDBJ databases">
        <authorList>
            <person name="Wang G."/>
        </authorList>
    </citation>
    <scope>NUCLEOTIDE SEQUENCE</scope>
    <source>
        <strain evidence="9">KCTC 12899</strain>
    </source>
</reference>
<feature type="domain" description="RNA polymerase sigma-70 region 4" evidence="8">
    <location>
        <begin position="120"/>
        <end position="167"/>
    </location>
</feature>
<dbReference type="InterPro" id="IPR014284">
    <property type="entry name" value="RNA_pol_sigma-70_dom"/>
</dbReference>
<dbReference type="Gene3D" id="1.10.1740.10">
    <property type="match status" value="1"/>
</dbReference>
<evidence type="ECO:0000256" key="3">
    <source>
        <dbReference type="ARBA" id="ARBA00023082"/>
    </source>
</evidence>
<dbReference type="AlphaFoldDB" id="A0A8J7U5I1"/>
<dbReference type="Pfam" id="PF04542">
    <property type="entry name" value="Sigma70_r2"/>
    <property type="match status" value="1"/>
</dbReference>
<name>A0A8J7U5I1_9BACT</name>
<evidence type="ECO:0000256" key="4">
    <source>
        <dbReference type="ARBA" id="ARBA00023125"/>
    </source>
</evidence>
<feature type="region of interest" description="Disordered" evidence="6">
    <location>
        <begin position="170"/>
        <end position="193"/>
    </location>
</feature>
<dbReference type="NCBIfam" id="TIGR02937">
    <property type="entry name" value="sigma70-ECF"/>
    <property type="match status" value="1"/>
</dbReference>
<evidence type="ECO:0000313" key="10">
    <source>
        <dbReference type="Proteomes" id="UP000664417"/>
    </source>
</evidence>
<sequence length="193" mass="22527">MSKPRQFPNHVYASYFPRFVSFFDRRVHDTFLAEDLAAITLKNAALHWHKLQTPESPGPWLWRIARNVLKTHMRDQNRVKRKGTVVPIDALENSTDFVPGQDLERDFLVRERLQRITDYIEELPTPMRLTVQTYFLRECDLNETAKIMNVPAGTVKSRINKFRKAVRQWEQAQAPDLDQNNAADESSSSRSNT</sequence>
<evidence type="ECO:0000256" key="1">
    <source>
        <dbReference type="ARBA" id="ARBA00010641"/>
    </source>
</evidence>
<dbReference type="GO" id="GO:0003677">
    <property type="term" value="F:DNA binding"/>
    <property type="evidence" value="ECO:0007669"/>
    <property type="project" value="UniProtKB-KW"/>
</dbReference>
<feature type="domain" description="RNA polymerase sigma-70 region 2" evidence="7">
    <location>
        <begin position="12"/>
        <end position="78"/>
    </location>
</feature>
<evidence type="ECO:0000256" key="5">
    <source>
        <dbReference type="ARBA" id="ARBA00023163"/>
    </source>
</evidence>
<comment type="caution">
    <text evidence="9">The sequence shown here is derived from an EMBL/GenBank/DDBJ whole genome shotgun (WGS) entry which is preliminary data.</text>
</comment>
<dbReference type="InterPro" id="IPR007627">
    <property type="entry name" value="RNA_pol_sigma70_r2"/>
</dbReference>
<dbReference type="SUPFAM" id="SSF88659">
    <property type="entry name" value="Sigma3 and sigma4 domains of RNA polymerase sigma factors"/>
    <property type="match status" value="1"/>
</dbReference>
<dbReference type="SUPFAM" id="SSF88946">
    <property type="entry name" value="Sigma2 domain of RNA polymerase sigma factors"/>
    <property type="match status" value="1"/>
</dbReference>
<dbReference type="GO" id="GO:0006352">
    <property type="term" value="P:DNA-templated transcription initiation"/>
    <property type="evidence" value="ECO:0007669"/>
    <property type="project" value="InterPro"/>
</dbReference>
<evidence type="ECO:0000259" key="7">
    <source>
        <dbReference type="Pfam" id="PF04542"/>
    </source>
</evidence>
<dbReference type="Pfam" id="PF04545">
    <property type="entry name" value="Sigma70_r4"/>
    <property type="match status" value="1"/>
</dbReference>
<accession>A0A8J7U5I1</accession>
<evidence type="ECO:0000313" key="9">
    <source>
        <dbReference type="EMBL" id="MBO1320473.1"/>
    </source>
</evidence>
<dbReference type="GO" id="GO:0016987">
    <property type="term" value="F:sigma factor activity"/>
    <property type="evidence" value="ECO:0007669"/>
    <property type="project" value="UniProtKB-KW"/>
</dbReference>
<dbReference type="Gene3D" id="1.10.10.10">
    <property type="entry name" value="Winged helix-like DNA-binding domain superfamily/Winged helix DNA-binding domain"/>
    <property type="match status" value="1"/>
</dbReference>
<comment type="similarity">
    <text evidence="1">Belongs to the sigma-70 factor family. ECF subfamily.</text>
</comment>
<dbReference type="Proteomes" id="UP000664417">
    <property type="component" value="Unassembled WGS sequence"/>
</dbReference>
<dbReference type="InterPro" id="IPR013324">
    <property type="entry name" value="RNA_pol_sigma_r3/r4-like"/>
</dbReference>
<dbReference type="InterPro" id="IPR039425">
    <property type="entry name" value="RNA_pol_sigma-70-like"/>
</dbReference>
<dbReference type="PANTHER" id="PTHR43133">
    <property type="entry name" value="RNA POLYMERASE ECF-TYPE SIGMA FACTO"/>
    <property type="match status" value="1"/>
</dbReference>
<dbReference type="PANTHER" id="PTHR43133:SF51">
    <property type="entry name" value="RNA POLYMERASE SIGMA FACTOR"/>
    <property type="match status" value="1"/>
</dbReference>
<evidence type="ECO:0000256" key="6">
    <source>
        <dbReference type="SAM" id="MobiDB-lite"/>
    </source>
</evidence>